<organism evidence="2 3">
    <name type="scientific">Fulvimarina endophytica</name>
    <dbReference type="NCBI Taxonomy" id="2293836"/>
    <lineage>
        <taxon>Bacteria</taxon>
        <taxon>Pseudomonadati</taxon>
        <taxon>Pseudomonadota</taxon>
        <taxon>Alphaproteobacteria</taxon>
        <taxon>Hyphomicrobiales</taxon>
        <taxon>Aurantimonadaceae</taxon>
        <taxon>Fulvimarina</taxon>
    </lineage>
</organism>
<comment type="caution">
    <text evidence="2">The sequence shown here is derived from an EMBL/GenBank/DDBJ whole genome shotgun (WGS) entry which is preliminary data.</text>
</comment>
<sequence>MKKDKAEFVFEMFKIHADQRLRLVQYFCALYAGIFAAASFLSGVNLYAGAMIFVVLFGISAVFWALEIRTKELVKISESQMKFWHSYKGLLDDFDQPEGFRVTYGNSLKIFYILMAVFALFGASVVLFAS</sequence>
<reference evidence="2 3" key="1">
    <citation type="submission" date="2018-08" db="EMBL/GenBank/DDBJ databases">
        <title>Fulvimarina sp. 85, whole genome shotgun sequence.</title>
        <authorList>
            <person name="Tuo L."/>
        </authorList>
    </citation>
    <scope>NUCLEOTIDE SEQUENCE [LARGE SCALE GENOMIC DNA]</scope>
    <source>
        <strain evidence="2 3">85</strain>
    </source>
</reference>
<protein>
    <submittedName>
        <fullName evidence="2">Uncharacterized protein</fullName>
    </submittedName>
</protein>
<feature type="transmembrane region" description="Helical" evidence="1">
    <location>
        <begin position="21"/>
        <end position="40"/>
    </location>
</feature>
<keyword evidence="1" id="KW-0812">Transmembrane</keyword>
<keyword evidence="3" id="KW-1185">Reference proteome</keyword>
<evidence type="ECO:0000313" key="3">
    <source>
        <dbReference type="Proteomes" id="UP000264310"/>
    </source>
</evidence>
<evidence type="ECO:0000256" key="1">
    <source>
        <dbReference type="SAM" id="Phobius"/>
    </source>
</evidence>
<dbReference type="Proteomes" id="UP000264310">
    <property type="component" value="Unassembled WGS sequence"/>
</dbReference>
<keyword evidence="1" id="KW-1133">Transmembrane helix</keyword>
<feature type="transmembrane region" description="Helical" evidence="1">
    <location>
        <begin position="46"/>
        <end position="66"/>
    </location>
</feature>
<feature type="transmembrane region" description="Helical" evidence="1">
    <location>
        <begin position="110"/>
        <end position="129"/>
    </location>
</feature>
<accession>A0A371X1B9</accession>
<dbReference type="AlphaFoldDB" id="A0A371X1B9"/>
<keyword evidence="1" id="KW-0472">Membrane</keyword>
<name>A0A371X1B9_9HYPH</name>
<proteinExistence type="predicted"/>
<dbReference type="RefSeq" id="WP_116683850.1">
    <property type="nucleotide sequence ID" value="NZ_QURL01000005.1"/>
</dbReference>
<gene>
    <name evidence="2" type="ORF">DYI37_13890</name>
</gene>
<dbReference type="EMBL" id="QURL01000005">
    <property type="protein sequence ID" value="RFC63032.1"/>
    <property type="molecule type" value="Genomic_DNA"/>
</dbReference>
<evidence type="ECO:0000313" key="2">
    <source>
        <dbReference type="EMBL" id="RFC63032.1"/>
    </source>
</evidence>